<evidence type="ECO:0000256" key="1">
    <source>
        <dbReference type="ARBA" id="ARBA00022553"/>
    </source>
</evidence>
<feature type="binding site" evidence="6">
    <location>
        <position position="405"/>
    </location>
    <ligand>
        <name>Mg(2+)</name>
        <dbReference type="ChEBI" id="CHEBI:18420"/>
    </ligand>
</feature>
<keyword evidence="6" id="KW-0460">Magnesium</keyword>
<dbReference type="CDD" id="cd09167">
    <property type="entry name" value="PLDc_EcPPK1_C2_like"/>
    <property type="match status" value="1"/>
</dbReference>
<dbReference type="Pfam" id="PF13090">
    <property type="entry name" value="PP_kinase_C"/>
    <property type="match status" value="1"/>
</dbReference>
<feature type="binding site" evidence="6">
    <location>
        <position position="564"/>
    </location>
    <ligand>
        <name>ATP</name>
        <dbReference type="ChEBI" id="CHEBI:30616"/>
    </ligand>
</feature>
<feature type="domain" description="Polyphosphate kinase middle" evidence="8">
    <location>
        <begin position="123"/>
        <end position="305"/>
    </location>
</feature>
<dbReference type="HOGENOM" id="CLU_009678_6_1_10"/>
<dbReference type="NCBIfam" id="TIGR03705">
    <property type="entry name" value="poly_P_kin"/>
    <property type="match status" value="1"/>
</dbReference>
<keyword evidence="5 6" id="KW-0067">ATP-binding</keyword>
<dbReference type="InterPro" id="IPR025200">
    <property type="entry name" value="PPK_C_dom2"/>
</dbReference>
<dbReference type="Gene3D" id="3.30.870.10">
    <property type="entry name" value="Endonuclease Chain A"/>
    <property type="match status" value="2"/>
</dbReference>
<evidence type="ECO:0000256" key="6">
    <source>
        <dbReference type="HAMAP-Rule" id="MF_00347"/>
    </source>
</evidence>
<feature type="binding site" evidence="6">
    <location>
        <position position="592"/>
    </location>
    <ligand>
        <name>ATP</name>
        <dbReference type="ChEBI" id="CHEBI:30616"/>
    </ligand>
</feature>
<name>G8R5E0_OWEHD</name>
<dbReference type="STRING" id="926562.Oweho_1180"/>
<keyword evidence="13" id="KW-1185">Reference proteome</keyword>
<protein>
    <recommendedName>
        <fullName evidence="6 7">Polyphosphate kinase</fullName>
        <ecNumber evidence="6 7">2.7.4.1</ecNumber>
    </recommendedName>
    <alternativeName>
        <fullName evidence="6">ATP-polyphosphate phosphotransferase</fullName>
    </alternativeName>
    <alternativeName>
        <fullName evidence="6">Polyphosphoric acid kinase</fullName>
    </alternativeName>
</protein>
<dbReference type="Pfam" id="PF02503">
    <property type="entry name" value="PP_kinase"/>
    <property type="match status" value="1"/>
</dbReference>
<feature type="binding site" evidence="6">
    <location>
        <position position="46"/>
    </location>
    <ligand>
        <name>ATP</name>
        <dbReference type="ChEBI" id="CHEBI:30616"/>
    </ligand>
</feature>
<dbReference type="GO" id="GO:0006799">
    <property type="term" value="P:polyphosphate biosynthetic process"/>
    <property type="evidence" value="ECO:0007669"/>
    <property type="project" value="UniProtKB-UniRule"/>
</dbReference>
<feature type="domain" description="Polyphosphate kinase N-terminal" evidence="9">
    <location>
        <begin position="9"/>
        <end position="114"/>
    </location>
</feature>
<dbReference type="InterPro" id="IPR041108">
    <property type="entry name" value="PP_kinase_C_1"/>
</dbReference>
<evidence type="ECO:0000259" key="8">
    <source>
        <dbReference type="Pfam" id="PF02503"/>
    </source>
</evidence>
<dbReference type="GO" id="GO:0005524">
    <property type="term" value="F:ATP binding"/>
    <property type="evidence" value="ECO:0007669"/>
    <property type="project" value="UniProtKB-KW"/>
</dbReference>
<organism evidence="12 13">
    <name type="scientific">Owenweeksia hongkongensis (strain DSM 17368 / CIP 108786 / JCM 12287 / NRRL B-23963 / UST20020801)</name>
    <dbReference type="NCBI Taxonomy" id="926562"/>
    <lineage>
        <taxon>Bacteria</taxon>
        <taxon>Pseudomonadati</taxon>
        <taxon>Bacteroidota</taxon>
        <taxon>Flavobacteriia</taxon>
        <taxon>Flavobacteriales</taxon>
        <taxon>Owenweeksiaceae</taxon>
        <taxon>Owenweeksia</taxon>
    </lineage>
</organism>
<evidence type="ECO:0000256" key="3">
    <source>
        <dbReference type="ARBA" id="ARBA00022741"/>
    </source>
</evidence>
<keyword evidence="1 6" id="KW-0597">Phosphoprotein</keyword>
<gene>
    <name evidence="6" type="primary">ppk</name>
    <name evidence="12" type="ordered locus">Oweho_1180</name>
</gene>
<keyword evidence="6" id="KW-0479">Metal-binding</keyword>
<dbReference type="NCBIfam" id="NF003917">
    <property type="entry name" value="PRK05443.1-1"/>
    <property type="match status" value="1"/>
</dbReference>
<sequence>MRKPKPKIIARDVSWLLFNERVLQEALDKSNPLVERLRFLGIFSSNMDEFFRVRYASIKRLSQLSDTPKKRLGDTAPSDLLAEISEKVVYMQAEAQRTNDLLLEELEENGIEFVDEKSLTAGQKEHVHKVFIDKISPTIFTLILADKKNVPELKDKSIYLAIKLIKNAEPDDPQYALIEVPSELVGRFWELPKYGNHYVMYLEDVIRYNLEYIFFTYEFDRIEAHTVKITRDAELDLDDDVSKGFLEKMSKSVKQRRIGEPVRFVYDKTISSDMLQFLMQRMDLDSYDSLIPGGRYHNKKDYIKFPNIGDKRLDFEAMPALQHPDLDMDRSILNVIRKKDVLLFMPYHSFSYLIRTLREAAIDPNVVSIQTTLYRLADKSRVISALVNAAKNGKQVTVVIELRARFDEEANIKWTQELQTEGVTVIFGVPGLKVHSKLFLITRKEGGTLKHYASIGTGNFNESTSKLYTDYHLLTSNKEICNEVEKVFSFLQSNYKRFKYNHLFVSPHGTRKSFLRLIEREISHAKRGAPAGITLKLNSLCDVKLIEKLYEASSYGVKIRLIIRGICSLVPGVKGMSENIEAISIIDRFLEHSRVMIFENGGNPAYFISSADWMPRNLDYRVEITVPVYEDSIKRQLRDHMEIIWKDNVKSRWHNEAQDNEYRTIKGPKIRSQYALYEYVKTQQKRG</sequence>
<dbReference type="InterPro" id="IPR024953">
    <property type="entry name" value="PP_kinase_middle"/>
</dbReference>
<evidence type="ECO:0000256" key="5">
    <source>
        <dbReference type="ARBA" id="ARBA00022840"/>
    </source>
</evidence>
<dbReference type="KEGG" id="oho:Oweho_1180"/>
<dbReference type="SUPFAM" id="SSF140356">
    <property type="entry name" value="PPK N-terminal domain-like"/>
    <property type="match status" value="1"/>
</dbReference>
<dbReference type="PANTHER" id="PTHR30218:SF0">
    <property type="entry name" value="POLYPHOSPHATE KINASE"/>
    <property type="match status" value="1"/>
</dbReference>
<dbReference type="InterPro" id="IPR025198">
    <property type="entry name" value="PPK_N_dom"/>
</dbReference>
<comment type="function">
    <text evidence="6 7">Catalyzes the reversible transfer of the terminal phosphate of ATP to form a long-chain polyphosphate (polyP).</text>
</comment>
<dbReference type="AlphaFoldDB" id="G8R5E0"/>
<dbReference type="Gene3D" id="1.20.58.310">
    <property type="entry name" value="Polyphosphate kinase N-terminal domain"/>
    <property type="match status" value="1"/>
</dbReference>
<dbReference type="Gene3D" id="3.30.1840.10">
    <property type="entry name" value="Polyphosphate kinase middle domain"/>
    <property type="match status" value="1"/>
</dbReference>
<dbReference type="OrthoDB" id="9761456at2"/>
<evidence type="ECO:0000313" key="13">
    <source>
        <dbReference type="Proteomes" id="UP000005631"/>
    </source>
</evidence>
<proteinExistence type="inferred from homology"/>
<dbReference type="RefSeq" id="WP_014201545.1">
    <property type="nucleotide sequence ID" value="NC_016599.1"/>
</dbReference>
<accession>G8R5E0</accession>
<comment type="similarity">
    <text evidence="6 7">Belongs to the polyphosphate kinase 1 (PPK1) family.</text>
</comment>
<keyword evidence="4 6" id="KW-0418">Kinase</keyword>
<keyword evidence="2 6" id="KW-0808">Transferase</keyword>
<evidence type="ECO:0000256" key="4">
    <source>
        <dbReference type="ARBA" id="ARBA00022777"/>
    </source>
</evidence>
<dbReference type="Pfam" id="PF17941">
    <property type="entry name" value="PP_kinase_C_1"/>
    <property type="match status" value="1"/>
</dbReference>
<dbReference type="EC" id="2.7.4.1" evidence="6 7"/>
<evidence type="ECO:0000259" key="11">
    <source>
        <dbReference type="Pfam" id="PF17941"/>
    </source>
</evidence>
<evidence type="ECO:0000256" key="7">
    <source>
        <dbReference type="RuleBase" id="RU003800"/>
    </source>
</evidence>
<dbReference type="PATRIC" id="fig|926562.3.peg.1192"/>
<evidence type="ECO:0000256" key="2">
    <source>
        <dbReference type="ARBA" id="ARBA00022679"/>
    </source>
</evidence>
<keyword evidence="3 6" id="KW-0547">Nucleotide-binding</keyword>
<evidence type="ECO:0000259" key="10">
    <source>
        <dbReference type="Pfam" id="PF13090"/>
    </source>
</evidence>
<dbReference type="NCBIfam" id="NF003921">
    <property type="entry name" value="PRK05443.2-2"/>
    <property type="match status" value="1"/>
</dbReference>
<dbReference type="HAMAP" id="MF_00347">
    <property type="entry name" value="Polyphosphate_kinase"/>
    <property type="match status" value="1"/>
</dbReference>
<comment type="catalytic activity">
    <reaction evidence="6 7">
        <text>[phosphate](n) + ATP = [phosphate](n+1) + ADP</text>
        <dbReference type="Rhea" id="RHEA:19573"/>
        <dbReference type="Rhea" id="RHEA-COMP:9859"/>
        <dbReference type="Rhea" id="RHEA-COMP:14280"/>
        <dbReference type="ChEBI" id="CHEBI:16838"/>
        <dbReference type="ChEBI" id="CHEBI:30616"/>
        <dbReference type="ChEBI" id="CHEBI:456216"/>
        <dbReference type="EC" id="2.7.4.1"/>
    </reaction>
</comment>
<feature type="domain" description="Polyphosphate kinase C-terminal" evidence="10">
    <location>
        <begin position="503"/>
        <end position="671"/>
    </location>
</feature>
<dbReference type="CDD" id="cd09164">
    <property type="entry name" value="PLDc_EcPPK1_C1_like"/>
    <property type="match status" value="1"/>
</dbReference>
<dbReference type="PANTHER" id="PTHR30218">
    <property type="entry name" value="POLYPHOSPHATE KINASE"/>
    <property type="match status" value="1"/>
</dbReference>
<comment type="PTM">
    <text evidence="6 7">An intermediate of this reaction is the autophosphorylated ppk in which a phosphate is covalently linked to a histidine residue through a N-P bond.</text>
</comment>
<dbReference type="Proteomes" id="UP000005631">
    <property type="component" value="Chromosome"/>
</dbReference>
<dbReference type="eggNOG" id="COG0855">
    <property type="taxonomic scope" value="Bacteria"/>
</dbReference>
<dbReference type="Pfam" id="PF13089">
    <property type="entry name" value="PP_kinase_N"/>
    <property type="match status" value="1"/>
</dbReference>
<feature type="domain" description="Polyphosphate kinase C-terminal" evidence="11">
    <location>
        <begin position="332"/>
        <end position="496"/>
    </location>
</feature>
<evidence type="ECO:0000313" key="12">
    <source>
        <dbReference type="EMBL" id="AEV32185.1"/>
    </source>
</evidence>
<dbReference type="SUPFAM" id="SSF143724">
    <property type="entry name" value="PHP14-like"/>
    <property type="match status" value="1"/>
</dbReference>
<dbReference type="SUPFAM" id="SSF56024">
    <property type="entry name" value="Phospholipase D/nuclease"/>
    <property type="match status" value="2"/>
</dbReference>
<evidence type="ECO:0000259" key="9">
    <source>
        <dbReference type="Pfam" id="PF13089"/>
    </source>
</evidence>
<dbReference type="PIRSF" id="PIRSF015589">
    <property type="entry name" value="PP_kinase"/>
    <property type="match status" value="1"/>
</dbReference>
<feature type="binding site" evidence="6">
    <location>
        <position position="375"/>
    </location>
    <ligand>
        <name>Mg(2+)</name>
        <dbReference type="ChEBI" id="CHEBI:18420"/>
    </ligand>
</feature>
<dbReference type="EMBL" id="CP003156">
    <property type="protein sequence ID" value="AEV32185.1"/>
    <property type="molecule type" value="Genomic_DNA"/>
</dbReference>
<dbReference type="InterPro" id="IPR036830">
    <property type="entry name" value="PP_kinase_middle_dom_sf"/>
</dbReference>
<dbReference type="GO" id="GO:0046872">
    <property type="term" value="F:metal ion binding"/>
    <property type="evidence" value="ECO:0007669"/>
    <property type="project" value="UniProtKB-KW"/>
</dbReference>
<dbReference type="GO" id="GO:0008976">
    <property type="term" value="F:polyphosphate kinase activity"/>
    <property type="evidence" value="ECO:0007669"/>
    <property type="project" value="UniProtKB-UniRule"/>
</dbReference>
<comment type="cofactor">
    <cofactor evidence="6">
        <name>Mg(2+)</name>
        <dbReference type="ChEBI" id="CHEBI:18420"/>
    </cofactor>
</comment>
<feature type="active site" description="Phosphohistidine intermediate" evidence="6">
    <location>
        <position position="435"/>
    </location>
</feature>
<dbReference type="InterPro" id="IPR036832">
    <property type="entry name" value="PPK_N_dom_sf"/>
</dbReference>
<dbReference type="InterPro" id="IPR003414">
    <property type="entry name" value="PP_kinase"/>
</dbReference>
<reference evidence="12 13" key="1">
    <citation type="journal article" date="2012" name="Stand. Genomic Sci.">
        <title>Genome sequence of the orange-pigmented seawater bacterium Owenweeksia hongkongensis type strain (UST20020801(T)).</title>
        <authorList>
            <person name="Riedel T."/>
            <person name="Held B."/>
            <person name="Nolan M."/>
            <person name="Lucas S."/>
            <person name="Lapidus A."/>
            <person name="Tice H."/>
            <person name="Del Rio T.G."/>
            <person name="Cheng J.F."/>
            <person name="Han C."/>
            <person name="Tapia R."/>
            <person name="Goodwin L.A."/>
            <person name="Pitluck S."/>
            <person name="Liolios K."/>
            <person name="Mavromatis K."/>
            <person name="Pagani I."/>
            <person name="Ivanova N."/>
            <person name="Mikhailova N."/>
            <person name="Pati A."/>
            <person name="Chen A."/>
            <person name="Palaniappan K."/>
            <person name="Rohde M."/>
            <person name="Tindall B.J."/>
            <person name="Detter J.C."/>
            <person name="Goker M."/>
            <person name="Woyke T."/>
            <person name="Bristow J."/>
            <person name="Eisen J.A."/>
            <person name="Markowitz V."/>
            <person name="Hugenholtz P."/>
            <person name="Klenk H.P."/>
            <person name="Kyrpides N.C."/>
        </authorList>
    </citation>
    <scope>NUCLEOTIDE SEQUENCE</scope>
    <source>
        <strain evidence="13">DSM 17368 / JCM 12287 / NRRL B-23963</strain>
    </source>
</reference>
<dbReference type="GO" id="GO:0009358">
    <property type="term" value="C:polyphosphate kinase complex"/>
    <property type="evidence" value="ECO:0007669"/>
    <property type="project" value="InterPro"/>
</dbReference>
<feature type="binding site" evidence="6">
    <location>
        <position position="468"/>
    </location>
    <ligand>
        <name>ATP</name>
        <dbReference type="ChEBI" id="CHEBI:30616"/>
    </ligand>
</feature>